<dbReference type="InterPro" id="IPR015510">
    <property type="entry name" value="PGRP"/>
</dbReference>
<dbReference type="SUPFAM" id="SSF55846">
    <property type="entry name" value="N-acetylmuramoyl-L-alanine amidase-like"/>
    <property type="match status" value="1"/>
</dbReference>
<evidence type="ECO:0000313" key="5">
    <source>
        <dbReference type="EMBL" id="CAL7949246.1"/>
    </source>
</evidence>
<dbReference type="EMBL" id="CAXAJV020001299">
    <property type="protein sequence ID" value="CAL7949246.1"/>
    <property type="molecule type" value="Genomic_DNA"/>
</dbReference>
<evidence type="ECO:0000256" key="3">
    <source>
        <dbReference type="SAM" id="SignalP"/>
    </source>
</evidence>
<evidence type="ECO:0000313" key="6">
    <source>
        <dbReference type="Proteomes" id="UP001642520"/>
    </source>
</evidence>
<keyword evidence="6" id="KW-1185">Reference proteome</keyword>
<dbReference type="SMART" id="SM00701">
    <property type="entry name" value="PGRP"/>
    <property type="match status" value="1"/>
</dbReference>
<dbReference type="Proteomes" id="UP001642520">
    <property type="component" value="Unassembled WGS sequence"/>
</dbReference>
<dbReference type="PANTHER" id="PTHR11022:SF41">
    <property type="entry name" value="PEPTIDOGLYCAN-RECOGNITION PROTEIN LC-RELATED"/>
    <property type="match status" value="1"/>
</dbReference>
<sequence length="142" mass="16539">MQKLIFIILLLHICSAGVQFNYKWLPGLLWHDLRIILNIVCKILRVEFLQSDISSPLSLNYDRSNYDRVERKNESCPKIIKRSQWSTAPVKSVNYLIIPVPYVIIHHTVTPECNSKTECVARVESIRSFHMDVNGWHDIGYS</sequence>
<evidence type="ECO:0000259" key="4">
    <source>
        <dbReference type="SMART" id="SM00701"/>
    </source>
</evidence>
<keyword evidence="1" id="KW-0399">Innate immunity</keyword>
<gene>
    <name evidence="5" type="ORF">XYLVIOL_LOCUS9295</name>
</gene>
<dbReference type="InterPro" id="IPR006619">
    <property type="entry name" value="PGRP_domain_met/bac"/>
</dbReference>
<dbReference type="PANTHER" id="PTHR11022">
    <property type="entry name" value="PEPTIDOGLYCAN RECOGNITION PROTEIN"/>
    <property type="match status" value="1"/>
</dbReference>
<proteinExistence type="predicted"/>
<accession>A0ABP1PAU4</accession>
<organism evidence="5 6">
    <name type="scientific">Xylocopa violacea</name>
    <name type="common">Violet carpenter bee</name>
    <name type="synonym">Apis violacea</name>
    <dbReference type="NCBI Taxonomy" id="135666"/>
    <lineage>
        <taxon>Eukaryota</taxon>
        <taxon>Metazoa</taxon>
        <taxon>Ecdysozoa</taxon>
        <taxon>Arthropoda</taxon>
        <taxon>Hexapoda</taxon>
        <taxon>Insecta</taxon>
        <taxon>Pterygota</taxon>
        <taxon>Neoptera</taxon>
        <taxon>Endopterygota</taxon>
        <taxon>Hymenoptera</taxon>
        <taxon>Apocrita</taxon>
        <taxon>Aculeata</taxon>
        <taxon>Apoidea</taxon>
        <taxon>Anthophila</taxon>
        <taxon>Apidae</taxon>
        <taxon>Xylocopa</taxon>
        <taxon>Xylocopa</taxon>
    </lineage>
</organism>
<evidence type="ECO:0000256" key="1">
    <source>
        <dbReference type="ARBA" id="ARBA00022588"/>
    </source>
</evidence>
<reference evidence="5 6" key="1">
    <citation type="submission" date="2024-08" db="EMBL/GenBank/DDBJ databases">
        <authorList>
            <person name="Will J Nash"/>
            <person name="Angela Man"/>
            <person name="Seanna McTaggart"/>
            <person name="Kendall Baker"/>
            <person name="Tom Barker"/>
            <person name="Leah Catchpole"/>
            <person name="Alex Durrant"/>
            <person name="Karim Gharbi"/>
            <person name="Naomi Irish"/>
            <person name="Gemy Kaithakottil"/>
            <person name="Debby Ku"/>
            <person name="Aaliyah Providence"/>
            <person name="Felix Shaw"/>
            <person name="David Swarbreck"/>
            <person name="Chris Watkins"/>
            <person name="Ann M. McCartney"/>
            <person name="Giulio Formenti"/>
            <person name="Alice Mouton"/>
            <person name="Noel Vella"/>
            <person name="Bjorn M von Reumont"/>
            <person name="Adriana Vella"/>
            <person name="Wilfried Haerty"/>
        </authorList>
    </citation>
    <scope>NUCLEOTIDE SEQUENCE [LARGE SCALE GENOMIC DNA]</scope>
</reference>
<keyword evidence="2" id="KW-0391">Immunity</keyword>
<name>A0ABP1PAU4_XYLVO</name>
<evidence type="ECO:0000256" key="2">
    <source>
        <dbReference type="ARBA" id="ARBA00022859"/>
    </source>
</evidence>
<feature type="domain" description="Peptidoglycan recognition protein family" evidence="4">
    <location>
        <begin position="77"/>
        <end position="142"/>
    </location>
</feature>
<keyword evidence="3" id="KW-0732">Signal</keyword>
<comment type="caution">
    <text evidence="5">The sequence shown here is derived from an EMBL/GenBank/DDBJ whole genome shotgun (WGS) entry which is preliminary data.</text>
</comment>
<protein>
    <recommendedName>
        <fullName evidence="4">Peptidoglycan recognition protein family domain-containing protein</fullName>
    </recommendedName>
</protein>
<feature type="signal peptide" evidence="3">
    <location>
        <begin position="1"/>
        <end position="16"/>
    </location>
</feature>
<feature type="chain" id="PRO_5045194757" description="Peptidoglycan recognition protein family domain-containing protein" evidence="3">
    <location>
        <begin position="17"/>
        <end position="142"/>
    </location>
</feature>
<dbReference type="Gene3D" id="3.40.80.10">
    <property type="entry name" value="Peptidoglycan recognition protein-like"/>
    <property type="match status" value="1"/>
</dbReference>
<dbReference type="InterPro" id="IPR036505">
    <property type="entry name" value="Amidase/PGRP_sf"/>
</dbReference>